<proteinExistence type="predicted"/>
<sequence length="547" mass="62673">MRQNASRSTPRIDPARQEELIADEVRGLLQRNEPVEWYEMAVKHKLTQDSLLRILSEHNAGAKEWVRLSCRVTALADRYQDPKRGRSDWEAVARAANLTVVDALCLFDEAASQVPVRERPSFADWSMGDIGALRGFLASNFSAPGNEEWRMAAIYMNTRPADCKYVFKTLDSNTMTYDLLMVIKKRLNGGHTWDVLYADYPITHDAEGLQRLYFKTLYNPAMLRERRDRHKWTVAENNLFTRIWRDRFQRGDEAKLAIIMASELTEKSMMEIEDKIEYKLRKIGYTRKTPWRRTKPTIDKSEVAADAKPKAAEPDAFDLSVPPTLSTSCVVEGKKQKGPISVPREIAESIVALKRQGESYDKISSRLAQKVTPKQAKAVYLQKTAKPAPREITPEECAAIKALVDENAETMQYDALRRLIREQVGKDNWCNVLNFLDGYTAAHPVYKARLDGADTLGLIAEMLRGKSIVEMARRLNVSSVVLNVHIRTQQYQRFPKKWTQEETDVLIARIDQHGTPSNWEKVAALVKTKTARQCEKRYRELQKLNLV</sequence>
<organism evidence="1 2">
    <name type="scientific">Coemansia nantahalensis</name>
    <dbReference type="NCBI Taxonomy" id="2789366"/>
    <lineage>
        <taxon>Eukaryota</taxon>
        <taxon>Fungi</taxon>
        <taxon>Fungi incertae sedis</taxon>
        <taxon>Zoopagomycota</taxon>
        <taxon>Kickxellomycotina</taxon>
        <taxon>Kickxellomycetes</taxon>
        <taxon>Kickxellales</taxon>
        <taxon>Kickxellaceae</taxon>
        <taxon>Coemansia</taxon>
    </lineage>
</organism>
<keyword evidence="2" id="KW-1185">Reference proteome</keyword>
<accession>A0ACC1K7U8</accession>
<evidence type="ECO:0000313" key="2">
    <source>
        <dbReference type="Proteomes" id="UP001140234"/>
    </source>
</evidence>
<evidence type="ECO:0000313" key="1">
    <source>
        <dbReference type="EMBL" id="KAJ2775586.1"/>
    </source>
</evidence>
<dbReference type="EMBL" id="JANBUJ010000008">
    <property type="protein sequence ID" value="KAJ2775586.1"/>
    <property type="molecule type" value="Genomic_DNA"/>
</dbReference>
<name>A0ACC1K7U8_9FUNG</name>
<reference evidence="1" key="1">
    <citation type="submission" date="2022-07" db="EMBL/GenBank/DDBJ databases">
        <title>Phylogenomic reconstructions and comparative analyses of Kickxellomycotina fungi.</title>
        <authorList>
            <person name="Reynolds N.K."/>
            <person name="Stajich J.E."/>
            <person name="Barry K."/>
            <person name="Grigoriev I.V."/>
            <person name="Crous P."/>
            <person name="Smith M.E."/>
        </authorList>
    </citation>
    <scope>NUCLEOTIDE SEQUENCE</scope>
    <source>
        <strain evidence="1">CBS 109366</strain>
    </source>
</reference>
<protein>
    <submittedName>
        <fullName evidence="1">Uncharacterized protein</fullName>
    </submittedName>
</protein>
<dbReference type="Proteomes" id="UP001140234">
    <property type="component" value="Unassembled WGS sequence"/>
</dbReference>
<gene>
    <name evidence="1" type="ORF">IWQ57_000336</name>
</gene>
<comment type="caution">
    <text evidence="1">The sequence shown here is derived from an EMBL/GenBank/DDBJ whole genome shotgun (WGS) entry which is preliminary data.</text>
</comment>